<evidence type="ECO:0000259" key="2">
    <source>
        <dbReference type="PROSITE" id="PS50144"/>
    </source>
</evidence>
<dbReference type="Gene3D" id="2.60.210.10">
    <property type="entry name" value="Apoptosis, Tumor Necrosis Factor Receptor Associated Protein 2, Chain A"/>
    <property type="match status" value="1"/>
</dbReference>
<reference evidence="3" key="1">
    <citation type="submission" date="2022-04" db="EMBL/GenBank/DDBJ databases">
        <title>A functionally conserved STORR gene fusion in Papaver species that diverged 16.8 million years ago.</title>
        <authorList>
            <person name="Catania T."/>
        </authorList>
    </citation>
    <scope>NUCLEOTIDE SEQUENCE</scope>
    <source>
        <strain evidence="3">S-188037</strain>
    </source>
</reference>
<dbReference type="SUPFAM" id="SSF49599">
    <property type="entry name" value="TRAF domain-like"/>
    <property type="match status" value="1"/>
</dbReference>
<organism evidence="3 4">
    <name type="scientific">Papaver atlanticum</name>
    <dbReference type="NCBI Taxonomy" id="357466"/>
    <lineage>
        <taxon>Eukaryota</taxon>
        <taxon>Viridiplantae</taxon>
        <taxon>Streptophyta</taxon>
        <taxon>Embryophyta</taxon>
        <taxon>Tracheophyta</taxon>
        <taxon>Spermatophyta</taxon>
        <taxon>Magnoliopsida</taxon>
        <taxon>Ranunculales</taxon>
        <taxon>Papaveraceae</taxon>
        <taxon>Papaveroideae</taxon>
        <taxon>Papaver</taxon>
    </lineage>
</organism>
<keyword evidence="4" id="KW-1185">Reference proteome</keyword>
<name>A0AAD4XAT8_9MAGN</name>
<protein>
    <recommendedName>
        <fullName evidence="2">MATH domain-containing protein</fullName>
    </recommendedName>
</protein>
<dbReference type="PROSITE" id="PS50144">
    <property type="entry name" value="MATH"/>
    <property type="match status" value="1"/>
</dbReference>
<gene>
    <name evidence="3" type="ORF">MKW98_028747</name>
</gene>
<proteinExistence type="predicted"/>
<dbReference type="AlphaFoldDB" id="A0AAD4XAT8"/>
<dbReference type="InterPro" id="IPR002083">
    <property type="entry name" value="MATH/TRAF_dom"/>
</dbReference>
<evidence type="ECO:0000313" key="3">
    <source>
        <dbReference type="EMBL" id="KAI3879180.1"/>
    </source>
</evidence>
<evidence type="ECO:0000256" key="1">
    <source>
        <dbReference type="SAM" id="MobiDB-lite"/>
    </source>
</evidence>
<accession>A0AAD4XAT8</accession>
<comment type="caution">
    <text evidence="3">The sequence shown here is derived from an EMBL/GenBank/DDBJ whole genome shotgun (WGS) entry which is preliminary data.</text>
</comment>
<sequence>MSTSGSSIKIVWKIESFSSLSDLAHYSQEFYGWGVYWKLGIEPRRLQHGTYESSRGEVTTRNETQLVIGLSTLDQRRLYLKHSLAIVNQKCEEQTRKYDMEREVCTENFTFCEAMCLTELIDPEKGFIIDDICYIKVEIFSFLDILKSIRVKSEIEPEPELEADWGNWGNFFQILIGAVVPSGDEVTENEDTTDSKEKEDIPGSVETTTQAAGDSNPEENQNTETKDEERSLSLSRWFQERKENIGNYFNDDGGYQRLQ</sequence>
<dbReference type="PANTHER" id="PTHR46162:SF40">
    <property type="entry name" value="TRAF-LIKE FAMILY PROTEIN"/>
    <property type="match status" value="1"/>
</dbReference>
<dbReference type="EMBL" id="JAJJMB010012264">
    <property type="protein sequence ID" value="KAI3879180.1"/>
    <property type="molecule type" value="Genomic_DNA"/>
</dbReference>
<evidence type="ECO:0000313" key="4">
    <source>
        <dbReference type="Proteomes" id="UP001202328"/>
    </source>
</evidence>
<feature type="region of interest" description="Disordered" evidence="1">
    <location>
        <begin position="184"/>
        <end position="233"/>
    </location>
</feature>
<feature type="domain" description="MATH" evidence="2">
    <location>
        <begin position="7"/>
        <end position="139"/>
    </location>
</feature>
<dbReference type="CDD" id="cd00121">
    <property type="entry name" value="MATH"/>
    <property type="match status" value="1"/>
</dbReference>
<feature type="compositionally biased region" description="Polar residues" evidence="1">
    <location>
        <begin position="205"/>
        <end position="223"/>
    </location>
</feature>
<dbReference type="PANTHER" id="PTHR46162">
    <property type="entry name" value="TRAF-LIKE FAMILY PROTEIN"/>
    <property type="match status" value="1"/>
</dbReference>
<dbReference type="Proteomes" id="UP001202328">
    <property type="component" value="Unassembled WGS sequence"/>
</dbReference>
<dbReference type="InterPro" id="IPR008974">
    <property type="entry name" value="TRAF-like"/>
</dbReference>
<dbReference type="Pfam" id="PF22486">
    <property type="entry name" value="MATH_2"/>
    <property type="match status" value="1"/>
</dbReference>